<dbReference type="EMBL" id="SNRY01000740">
    <property type="protein sequence ID" value="KAA6336993.1"/>
    <property type="molecule type" value="Genomic_DNA"/>
</dbReference>
<proteinExistence type="predicted"/>
<dbReference type="SUPFAM" id="SSF51126">
    <property type="entry name" value="Pectin lyase-like"/>
    <property type="match status" value="1"/>
</dbReference>
<keyword evidence="2" id="KW-0325">Glycoprotein</keyword>
<dbReference type="PANTHER" id="PTHR42970">
    <property type="entry name" value="PECTATE LYASE C-RELATED"/>
    <property type="match status" value="1"/>
</dbReference>
<keyword evidence="1" id="KW-0479">Metal-binding</keyword>
<dbReference type="GO" id="GO:0046872">
    <property type="term" value="F:metal ion binding"/>
    <property type="evidence" value="ECO:0007669"/>
    <property type="project" value="UniProtKB-KW"/>
</dbReference>
<sequence length="150" mass="15977">MKKIIFILLWIISWSSGNAQVSAFPGAEGGGKYATGGRGGKVLTVTSLKDDGSEGTLRWALRQKGARTIVFAVAGWIDLQEGLDINSGDVTVAGQTAPGAGIGIRNYTVKVKANNVIIRYLRFRLGDLKGEEDDAINGVRTSQVIIDHCS</sequence>
<dbReference type="AlphaFoldDB" id="A0A5J4RVK6"/>
<evidence type="ECO:0000256" key="2">
    <source>
        <dbReference type="ARBA" id="ARBA00023180"/>
    </source>
</evidence>
<dbReference type="Gene3D" id="2.160.20.10">
    <property type="entry name" value="Single-stranded right-handed beta-helix, Pectin lyase-like"/>
    <property type="match status" value="1"/>
</dbReference>
<protein>
    <recommendedName>
        <fullName evidence="4">Pectate lyase</fullName>
    </recommendedName>
</protein>
<evidence type="ECO:0000313" key="3">
    <source>
        <dbReference type="EMBL" id="KAA6336993.1"/>
    </source>
</evidence>
<reference evidence="3" key="1">
    <citation type="submission" date="2019-03" db="EMBL/GenBank/DDBJ databases">
        <title>Single cell metagenomics reveals metabolic interactions within the superorganism composed of flagellate Streblomastix strix and complex community of Bacteroidetes bacteria on its surface.</title>
        <authorList>
            <person name="Treitli S.C."/>
            <person name="Kolisko M."/>
            <person name="Husnik F."/>
            <person name="Keeling P."/>
            <person name="Hampl V."/>
        </authorList>
    </citation>
    <scope>NUCLEOTIDE SEQUENCE</scope>
    <source>
        <strain evidence="3">STM</strain>
    </source>
</reference>
<evidence type="ECO:0008006" key="4">
    <source>
        <dbReference type="Google" id="ProtNLM"/>
    </source>
</evidence>
<comment type="caution">
    <text evidence="3">The sequence shown here is derived from an EMBL/GenBank/DDBJ whole genome shotgun (WGS) entry which is preliminary data.</text>
</comment>
<dbReference type="InterPro" id="IPR011050">
    <property type="entry name" value="Pectin_lyase_fold/virulence"/>
</dbReference>
<dbReference type="InterPro" id="IPR052063">
    <property type="entry name" value="Polysaccharide_Lyase_1"/>
</dbReference>
<feature type="non-terminal residue" evidence="3">
    <location>
        <position position="150"/>
    </location>
</feature>
<dbReference type="PANTHER" id="PTHR42970:SF1">
    <property type="entry name" value="PECTATE LYASE C-RELATED"/>
    <property type="match status" value="1"/>
</dbReference>
<evidence type="ECO:0000256" key="1">
    <source>
        <dbReference type="ARBA" id="ARBA00022723"/>
    </source>
</evidence>
<dbReference type="InterPro" id="IPR012334">
    <property type="entry name" value="Pectin_lyas_fold"/>
</dbReference>
<gene>
    <name evidence="3" type="ORF">EZS27_014883</name>
</gene>
<name>A0A5J4RVK6_9ZZZZ</name>
<accession>A0A5J4RVK6</accession>
<organism evidence="3">
    <name type="scientific">termite gut metagenome</name>
    <dbReference type="NCBI Taxonomy" id="433724"/>
    <lineage>
        <taxon>unclassified sequences</taxon>
        <taxon>metagenomes</taxon>
        <taxon>organismal metagenomes</taxon>
    </lineage>
</organism>